<dbReference type="KEGG" id="spir:CWM47_27065"/>
<keyword evidence="1" id="KW-0732">Signal</keyword>
<protein>
    <recommendedName>
        <fullName evidence="4">Curlin associated repeat-containing protein</fullName>
    </recommendedName>
</protein>
<evidence type="ECO:0000313" key="2">
    <source>
        <dbReference type="EMBL" id="AUD05183.1"/>
    </source>
</evidence>
<organism evidence="2 3">
    <name type="scientific">Spirosoma pollinicola</name>
    <dbReference type="NCBI Taxonomy" id="2057025"/>
    <lineage>
        <taxon>Bacteria</taxon>
        <taxon>Pseudomonadati</taxon>
        <taxon>Bacteroidota</taxon>
        <taxon>Cytophagia</taxon>
        <taxon>Cytophagales</taxon>
        <taxon>Cytophagaceae</taxon>
        <taxon>Spirosoma</taxon>
    </lineage>
</organism>
<sequence>MKKVILSLVAACAITTSFAQNNASLSQSGTGNSSSSTQIGDLQTVNVVQNGTNNVNTNQQFSHFSQLTNVTQTGLANTATTFQNADAGPTNVITVNQNGTGTGGNTAVVDQSDFLTINSQATVLQSGQNLQSTITQHYAINDVAITDQTGASNNATINQGNGSMGSANSYAYIQQYSDFGPQDATINQLGDNNNAQIFQSNDAGPNNVATLNQNGNNNIGLIDQSDFSTVSTAGVINQLGNNNQAYLQQRGGGPFTSGSSASIDQTGNGNYANLTQYGGANNQAVITQTGDLNVVTGLAGVGVSGLQIGTNNSLTVTQLSAAGGPGQTARVQQIGTGNVGVIGQGN</sequence>
<feature type="signal peptide" evidence="1">
    <location>
        <begin position="1"/>
        <end position="19"/>
    </location>
</feature>
<dbReference type="RefSeq" id="WP_100991726.1">
    <property type="nucleotide sequence ID" value="NZ_CP025096.1"/>
</dbReference>
<dbReference type="AlphaFoldDB" id="A0A2K8Z5N3"/>
<dbReference type="OrthoDB" id="946380at2"/>
<proteinExistence type="predicted"/>
<dbReference type="Proteomes" id="UP000232883">
    <property type="component" value="Chromosome"/>
</dbReference>
<feature type="chain" id="PRO_5014875291" description="Curlin associated repeat-containing protein" evidence="1">
    <location>
        <begin position="20"/>
        <end position="346"/>
    </location>
</feature>
<gene>
    <name evidence="2" type="ORF">CWM47_27065</name>
</gene>
<dbReference type="EMBL" id="CP025096">
    <property type="protein sequence ID" value="AUD05183.1"/>
    <property type="molecule type" value="Genomic_DNA"/>
</dbReference>
<reference evidence="2 3" key="1">
    <citation type="submission" date="2017-11" db="EMBL/GenBank/DDBJ databases">
        <title>Taxonomic description and genome sequences of Spirosoma HA7 sp. nov., isolated from pollen microhabitat of Corylus avellana.</title>
        <authorList>
            <person name="Ambika Manirajan B."/>
            <person name="Suarez C."/>
            <person name="Ratering S."/>
            <person name="Geissler-Plaum R."/>
            <person name="Cardinale M."/>
            <person name="Sylvia S."/>
        </authorList>
    </citation>
    <scope>NUCLEOTIDE SEQUENCE [LARGE SCALE GENOMIC DNA]</scope>
    <source>
        <strain evidence="2 3">HA7</strain>
    </source>
</reference>
<evidence type="ECO:0000256" key="1">
    <source>
        <dbReference type="SAM" id="SignalP"/>
    </source>
</evidence>
<evidence type="ECO:0008006" key="4">
    <source>
        <dbReference type="Google" id="ProtNLM"/>
    </source>
</evidence>
<evidence type="ECO:0000313" key="3">
    <source>
        <dbReference type="Proteomes" id="UP000232883"/>
    </source>
</evidence>
<name>A0A2K8Z5N3_9BACT</name>
<accession>A0A2K8Z5N3</accession>
<keyword evidence="3" id="KW-1185">Reference proteome</keyword>